<dbReference type="InterPro" id="IPR018060">
    <property type="entry name" value="HTH_AraC"/>
</dbReference>
<reference evidence="10 11" key="1">
    <citation type="submission" date="2021-06" db="EMBL/GenBank/DDBJ databases">
        <title>Faecalicatena sp. nov. isolated from porcine feces.</title>
        <authorList>
            <person name="Oh B.S."/>
            <person name="Lee J.H."/>
        </authorList>
    </citation>
    <scope>NUCLEOTIDE SEQUENCE [LARGE SCALE GENOMIC DNA]</scope>
    <source>
        <strain evidence="10 11">AGMB00832</strain>
    </source>
</reference>
<dbReference type="PROSITE" id="PS00041">
    <property type="entry name" value="HTH_ARAC_FAMILY_1"/>
    <property type="match status" value="1"/>
</dbReference>
<dbReference type="PROSITE" id="PS50110">
    <property type="entry name" value="RESPONSE_REGULATORY"/>
    <property type="match status" value="1"/>
</dbReference>
<feature type="domain" description="HTH araC/xylS-type" evidence="8">
    <location>
        <begin position="163"/>
        <end position="264"/>
    </location>
</feature>
<evidence type="ECO:0000256" key="5">
    <source>
        <dbReference type="ARBA" id="ARBA00023125"/>
    </source>
</evidence>
<sequence length="266" mass="31001">MIRLLIVDDEAGFRNAFAKLIHWKQYGYELVGTAENGEKAIEMIEKYECDVVFTDIEMPGIDGIEFMDYLHKNYPEIIIIVLSCYNEFEYARAALQKGAKDYITKLSITPTNIGELLEKIKKLLEENPPVKFKTEYDLNKFLNRTLAKNKNLTGYKELQVLPAPIREVLEKVYSERKFELTLNEAAEIAHVNPQYFSALFKKNINMNFVRYMAELKIGFAEELLINTNMKIYEIGLVIGIDNEAYFSRFFKKYTGMSPNSYKQNRE</sequence>
<name>A0ABS6CZ16_9FIRM</name>
<evidence type="ECO:0000313" key="10">
    <source>
        <dbReference type="EMBL" id="MBU3874508.1"/>
    </source>
</evidence>
<evidence type="ECO:0000256" key="7">
    <source>
        <dbReference type="PROSITE-ProRule" id="PRU00169"/>
    </source>
</evidence>
<dbReference type="Proteomes" id="UP000723714">
    <property type="component" value="Unassembled WGS sequence"/>
</dbReference>
<evidence type="ECO:0000313" key="11">
    <source>
        <dbReference type="Proteomes" id="UP000723714"/>
    </source>
</evidence>
<dbReference type="SMART" id="SM00448">
    <property type="entry name" value="REC"/>
    <property type="match status" value="1"/>
</dbReference>
<dbReference type="InterPro" id="IPR001789">
    <property type="entry name" value="Sig_transdc_resp-reg_receiver"/>
</dbReference>
<dbReference type="PROSITE" id="PS01124">
    <property type="entry name" value="HTH_ARAC_FAMILY_2"/>
    <property type="match status" value="1"/>
</dbReference>
<evidence type="ECO:0000256" key="6">
    <source>
        <dbReference type="ARBA" id="ARBA00023163"/>
    </source>
</evidence>
<dbReference type="SMART" id="SM00342">
    <property type="entry name" value="HTH_ARAC"/>
    <property type="match status" value="1"/>
</dbReference>
<dbReference type="PANTHER" id="PTHR42713:SF3">
    <property type="entry name" value="TRANSCRIPTIONAL REGULATORY PROTEIN HPTR"/>
    <property type="match status" value="1"/>
</dbReference>
<keyword evidence="11" id="KW-1185">Reference proteome</keyword>
<dbReference type="RefSeq" id="WP_216238759.1">
    <property type="nucleotide sequence ID" value="NZ_JABACJ020000001.1"/>
</dbReference>
<keyword evidence="2 7" id="KW-0597">Phosphoprotein</keyword>
<feature type="domain" description="Response regulatory" evidence="9">
    <location>
        <begin position="3"/>
        <end position="120"/>
    </location>
</feature>
<evidence type="ECO:0000256" key="3">
    <source>
        <dbReference type="ARBA" id="ARBA00023012"/>
    </source>
</evidence>
<evidence type="ECO:0000256" key="4">
    <source>
        <dbReference type="ARBA" id="ARBA00023015"/>
    </source>
</evidence>
<evidence type="ECO:0000259" key="8">
    <source>
        <dbReference type="PROSITE" id="PS01124"/>
    </source>
</evidence>
<keyword evidence="4" id="KW-0805">Transcription regulation</keyword>
<gene>
    <name evidence="10" type="ORF">HGO97_001610</name>
</gene>
<evidence type="ECO:0000259" key="9">
    <source>
        <dbReference type="PROSITE" id="PS50110"/>
    </source>
</evidence>
<keyword evidence="5" id="KW-0238">DNA-binding</keyword>
<keyword evidence="3" id="KW-0902">Two-component regulatory system</keyword>
<organism evidence="10 11">
    <name type="scientific">Faecalicatena faecalis</name>
    <dbReference type="NCBI Taxonomy" id="2726362"/>
    <lineage>
        <taxon>Bacteria</taxon>
        <taxon>Bacillati</taxon>
        <taxon>Bacillota</taxon>
        <taxon>Clostridia</taxon>
        <taxon>Lachnospirales</taxon>
        <taxon>Lachnospiraceae</taxon>
        <taxon>Faecalicatena</taxon>
    </lineage>
</organism>
<dbReference type="Pfam" id="PF00072">
    <property type="entry name" value="Response_reg"/>
    <property type="match status" value="1"/>
</dbReference>
<comment type="caution">
    <text evidence="10">The sequence shown here is derived from an EMBL/GenBank/DDBJ whole genome shotgun (WGS) entry which is preliminary data.</text>
</comment>
<dbReference type="Pfam" id="PF12833">
    <property type="entry name" value="HTH_18"/>
    <property type="match status" value="1"/>
</dbReference>
<dbReference type="EMBL" id="JABACJ020000001">
    <property type="protein sequence ID" value="MBU3874508.1"/>
    <property type="molecule type" value="Genomic_DNA"/>
</dbReference>
<dbReference type="PANTHER" id="PTHR42713">
    <property type="entry name" value="HISTIDINE KINASE-RELATED"/>
    <property type="match status" value="1"/>
</dbReference>
<dbReference type="InterPro" id="IPR018062">
    <property type="entry name" value="HTH_AraC-typ_CS"/>
</dbReference>
<feature type="modified residue" description="4-aspartylphosphate" evidence="7">
    <location>
        <position position="55"/>
    </location>
</feature>
<keyword evidence="1" id="KW-0963">Cytoplasm</keyword>
<evidence type="ECO:0000256" key="2">
    <source>
        <dbReference type="ARBA" id="ARBA00022553"/>
    </source>
</evidence>
<dbReference type="CDD" id="cd17536">
    <property type="entry name" value="REC_YesN-like"/>
    <property type="match status" value="1"/>
</dbReference>
<keyword evidence="6" id="KW-0804">Transcription</keyword>
<dbReference type="InterPro" id="IPR051552">
    <property type="entry name" value="HptR"/>
</dbReference>
<protein>
    <submittedName>
        <fullName evidence="10">Response regulator</fullName>
    </submittedName>
</protein>
<evidence type="ECO:0000256" key="1">
    <source>
        <dbReference type="ARBA" id="ARBA00022490"/>
    </source>
</evidence>
<proteinExistence type="predicted"/>
<accession>A0ABS6CZ16</accession>